<sequence>VEAKGDSRYFKVLGICNDVFLVDMFFDKFFTDFDSSLSSSSIIVLPDFSEDPSLNDSAYSCDGQKLANDTIDYPVKEGLQVELKSLKRKIEVVSADVPCLKNEEFNKLAKF</sequence>
<evidence type="ECO:0000313" key="3">
    <source>
        <dbReference type="Proteomes" id="UP000236291"/>
    </source>
</evidence>
<reference evidence="2 3" key="1">
    <citation type="journal article" date="2014" name="Am. J. Bot.">
        <title>Genome assembly and annotation for red clover (Trifolium pratense; Fabaceae).</title>
        <authorList>
            <person name="Istvanek J."/>
            <person name="Jaros M."/>
            <person name="Krenek A."/>
            <person name="Repkova J."/>
        </authorList>
    </citation>
    <scope>NUCLEOTIDE SEQUENCE [LARGE SCALE GENOMIC DNA]</scope>
    <source>
        <strain evidence="3">cv. Tatra</strain>
        <tissue evidence="2">Young leaves</tissue>
    </source>
</reference>
<dbReference type="EMBL" id="ASHM01122387">
    <property type="protein sequence ID" value="PNX57159.1"/>
    <property type="molecule type" value="Genomic_DNA"/>
</dbReference>
<feature type="non-terminal residue" evidence="2">
    <location>
        <position position="1"/>
    </location>
</feature>
<gene>
    <name evidence="2" type="ORF">L195_g058554</name>
</gene>
<reference evidence="2 3" key="2">
    <citation type="journal article" date="2017" name="Front. Plant Sci.">
        <title>Gene Classification and Mining of Molecular Markers Useful in Red Clover (Trifolium pratense) Breeding.</title>
        <authorList>
            <person name="Istvanek J."/>
            <person name="Dluhosova J."/>
            <person name="Dluhos P."/>
            <person name="Patkova L."/>
            <person name="Nedelnik J."/>
            <person name="Repkova J."/>
        </authorList>
    </citation>
    <scope>NUCLEOTIDE SEQUENCE [LARGE SCALE GENOMIC DNA]</scope>
    <source>
        <strain evidence="3">cv. Tatra</strain>
        <tissue evidence="2">Young leaves</tissue>
    </source>
</reference>
<dbReference type="AlphaFoldDB" id="A0A2K3JSY8"/>
<keyword evidence="1" id="KW-0175">Coiled coil</keyword>
<organism evidence="2 3">
    <name type="scientific">Trifolium pratense</name>
    <name type="common">Red clover</name>
    <dbReference type="NCBI Taxonomy" id="57577"/>
    <lineage>
        <taxon>Eukaryota</taxon>
        <taxon>Viridiplantae</taxon>
        <taxon>Streptophyta</taxon>
        <taxon>Embryophyta</taxon>
        <taxon>Tracheophyta</taxon>
        <taxon>Spermatophyta</taxon>
        <taxon>Magnoliopsida</taxon>
        <taxon>eudicotyledons</taxon>
        <taxon>Gunneridae</taxon>
        <taxon>Pentapetalae</taxon>
        <taxon>rosids</taxon>
        <taxon>fabids</taxon>
        <taxon>Fabales</taxon>
        <taxon>Fabaceae</taxon>
        <taxon>Papilionoideae</taxon>
        <taxon>50 kb inversion clade</taxon>
        <taxon>NPAAA clade</taxon>
        <taxon>Hologalegina</taxon>
        <taxon>IRL clade</taxon>
        <taxon>Trifolieae</taxon>
        <taxon>Trifolium</taxon>
    </lineage>
</organism>
<name>A0A2K3JSY8_TRIPR</name>
<evidence type="ECO:0000313" key="2">
    <source>
        <dbReference type="EMBL" id="PNX57159.1"/>
    </source>
</evidence>
<comment type="caution">
    <text evidence="2">The sequence shown here is derived from an EMBL/GenBank/DDBJ whole genome shotgun (WGS) entry which is preliminary data.</text>
</comment>
<feature type="coiled-coil region" evidence="1">
    <location>
        <begin position="76"/>
        <end position="103"/>
    </location>
</feature>
<evidence type="ECO:0000256" key="1">
    <source>
        <dbReference type="SAM" id="Coils"/>
    </source>
</evidence>
<protein>
    <submittedName>
        <fullName evidence="2">Uncharacterized protein</fullName>
    </submittedName>
</protein>
<dbReference type="Proteomes" id="UP000236291">
    <property type="component" value="Unassembled WGS sequence"/>
</dbReference>
<proteinExistence type="predicted"/>
<accession>A0A2K3JSY8</accession>